<evidence type="ECO:0000313" key="3">
    <source>
        <dbReference type="EMBL" id="EFJ11437.1"/>
    </source>
</evidence>
<organism evidence="4">
    <name type="scientific">Selaginella moellendorffii</name>
    <name type="common">Spikemoss</name>
    <dbReference type="NCBI Taxonomy" id="88036"/>
    <lineage>
        <taxon>Eukaryota</taxon>
        <taxon>Viridiplantae</taxon>
        <taxon>Streptophyta</taxon>
        <taxon>Embryophyta</taxon>
        <taxon>Tracheophyta</taxon>
        <taxon>Lycopodiopsida</taxon>
        <taxon>Selaginellales</taxon>
        <taxon>Selaginellaceae</taxon>
        <taxon>Selaginella</taxon>
    </lineage>
</organism>
<dbReference type="Pfam" id="PF01535">
    <property type="entry name" value="PPR"/>
    <property type="match status" value="4"/>
</dbReference>
<dbReference type="eggNOG" id="KOG4197">
    <property type="taxonomic scope" value="Eukaryota"/>
</dbReference>
<dbReference type="InParanoid" id="D8SW75"/>
<dbReference type="PANTHER" id="PTHR47926">
    <property type="entry name" value="PENTATRICOPEPTIDE REPEAT-CONTAINING PROTEIN"/>
    <property type="match status" value="1"/>
</dbReference>
<dbReference type="Gene3D" id="1.25.40.10">
    <property type="entry name" value="Tetratricopeptide repeat domain"/>
    <property type="match status" value="1"/>
</dbReference>
<dbReference type="KEGG" id="smo:SELMODRAFT_126210"/>
<gene>
    <name evidence="3" type="ORF">SELMODRAFT_126210</name>
</gene>
<dbReference type="EMBL" id="GL377647">
    <property type="protein sequence ID" value="EFJ11437.1"/>
    <property type="molecule type" value="Genomic_DNA"/>
</dbReference>
<evidence type="ECO:0000256" key="2">
    <source>
        <dbReference type="PROSITE-ProRule" id="PRU00708"/>
    </source>
</evidence>
<dbReference type="HOGENOM" id="CLU_002706_0_0_1"/>
<keyword evidence="4" id="KW-1185">Reference proteome</keyword>
<protein>
    <recommendedName>
        <fullName evidence="5">Pentatricopeptide repeat-containing protein</fullName>
    </recommendedName>
</protein>
<dbReference type="AlphaFoldDB" id="D8SW75"/>
<feature type="repeat" description="PPR" evidence="2">
    <location>
        <begin position="44"/>
        <end position="78"/>
    </location>
</feature>
<dbReference type="NCBIfam" id="TIGR00756">
    <property type="entry name" value="PPR"/>
    <property type="match status" value="2"/>
</dbReference>
<dbReference type="InterPro" id="IPR011990">
    <property type="entry name" value="TPR-like_helical_dom_sf"/>
</dbReference>
<sequence>MHARIFLYGVQSETVVGNSLINMYGKCGLLDQAARILITMPHANSISWNTLIGSYAQLGRAAIAIQLLPLMICDGFQPCQVTFSGVLSACGHGGLWSRAREFFVSMVGDFGVEPIAGHYACVIDLLGRSGLLIEAQDLLQSTPQDEISCMSIVGASRLHGNCGIGSQAALRASQIDPQSSAPYVFLSSF</sequence>
<evidence type="ECO:0000256" key="1">
    <source>
        <dbReference type="ARBA" id="ARBA00022737"/>
    </source>
</evidence>
<proteinExistence type="predicted"/>
<name>D8SW75_SELML</name>
<accession>D8SW75</accession>
<evidence type="ECO:0008006" key="5">
    <source>
        <dbReference type="Google" id="ProtNLM"/>
    </source>
</evidence>
<dbReference type="InterPro" id="IPR002885">
    <property type="entry name" value="PPR_rpt"/>
</dbReference>
<dbReference type="GO" id="GO:0009451">
    <property type="term" value="P:RNA modification"/>
    <property type="evidence" value="ECO:0007669"/>
    <property type="project" value="InterPro"/>
</dbReference>
<dbReference type="InterPro" id="IPR046960">
    <property type="entry name" value="PPR_At4g14850-like_plant"/>
</dbReference>
<evidence type="ECO:0000313" key="4">
    <source>
        <dbReference type="Proteomes" id="UP000001514"/>
    </source>
</evidence>
<dbReference type="Gramene" id="EFJ11437">
    <property type="protein sequence ID" value="EFJ11437"/>
    <property type="gene ID" value="SELMODRAFT_126210"/>
</dbReference>
<dbReference type="STRING" id="88036.D8SW75"/>
<dbReference type="Proteomes" id="UP000001514">
    <property type="component" value="Unassembled WGS sequence"/>
</dbReference>
<dbReference type="PANTHER" id="PTHR47926:SF533">
    <property type="entry name" value="DYW DOMAIN-CONTAINING PROTEIN"/>
    <property type="match status" value="1"/>
</dbReference>
<keyword evidence="1" id="KW-0677">Repeat</keyword>
<dbReference type="PROSITE" id="PS51375">
    <property type="entry name" value="PPR"/>
    <property type="match status" value="1"/>
</dbReference>
<reference evidence="3 4" key="1">
    <citation type="journal article" date="2011" name="Science">
        <title>The Selaginella genome identifies genetic changes associated with the evolution of vascular plants.</title>
        <authorList>
            <person name="Banks J.A."/>
            <person name="Nishiyama T."/>
            <person name="Hasebe M."/>
            <person name="Bowman J.L."/>
            <person name="Gribskov M."/>
            <person name="dePamphilis C."/>
            <person name="Albert V.A."/>
            <person name="Aono N."/>
            <person name="Aoyama T."/>
            <person name="Ambrose B.A."/>
            <person name="Ashton N.W."/>
            <person name="Axtell M.J."/>
            <person name="Barker E."/>
            <person name="Barker M.S."/>
            <person name="Bennetzen J.L."/>
            <person name="Bonawitz N.D."/>
            <person name="Chapple C."/>
            <person name="Cheng C."/>
            <person name="Correa L.G."/>
            <person name="Dacre M."/>
            <person name="DeBarry J."/>
            <person name="Dreyer I."/>
            <person name="Elias M."/>
            <person name="Engstrom E.M."/>
            <person name="Estelle M."/>
            <person name="Feng L."/>
            <person name="Finet C."/>
            <person name="Floyd S.K."/>
            <person name="Frommer W.B."/>
            <person name="Fujita T."/>
            <person name="Gramzow L."/>
            <person name="Gutensohn M."/>
            <person name="Harholt J."/>
            <person name="Hattori M."/>
            <person name="Heyl A."/>
            <person name="Hirai T."/>
            <person name="Hiwatashi Y."/>
            <person name="Ishikawa M."/>
            <person name="Iwata M."/>
            <person name="Karol K.G."/>
            <person name="Koehler B."/>
            <person name="Kolukisaoglu U."/>
            <person name="Kubo M."/>
            <person name="Kurata T."/>
            <person name="Lalonde S."/>
            <person name="Li K."/>
            <person name="Li Y."/>
            <person name="Litt A."/>
            <person name="Lyons E."/>
            <person name="Manning G."/>
            <person name="Maruyama T."/>
            <person name="Michael T.P."/>
            <person name="Mikami K."/>
            <person name="Miyazaki S."/>
            <person name="Morinaga S."/>
            <person name="Murata T."/>
            <person name="Mueller-Roeber B."/>
            <person name="Nelson D.R."/>
            <person name="Obara M."/>
            <person name="Oguri Y."/>
            <person name="Olmstead R.G."/>
            <person name="Onodera N."/>
            <person name="Petersen B.L."/>
            <person name="Pils B."/>
            <person name="Prigge M."/>
            <person name="Rensing S.A."/>
            <person name="Riano-Pachon D.M."/>
            <person name="Roberts A.W."/>
            <person name="Sato Y."/>
            <person name="Scheller H.V."/>
            <person name="Schulz B."/>
            <person name="Schulz C."/>
            <person name="Shakirov E.V."/>
            <person name="Shibagaki N."/>
            <person name="Shinohara N."/>
            <person name="Shippen D.E."/>
            <person name="Soerensen I."/>
            <person name="Sotooka R."/>
            <person name="Sugimoto N."/>
            <person name="Sugita M."/>
            <person name="Sumikawa N."/>
            <person name="Tanurdzic M."/>
            <person name="Theissen G."/>
            <person name="Ulvskov P."/>
            <person name="Wakazuki S."/>
            <person name="Weng J.K."/>
            <person name="Willats W.W."/>
            <person name="Wipf D."/>
            <person name="Wolf P.G."/>
            <person name="Yang L."/>
            <person name="Zimmer A.D."/>
            <person name="Zhu Q."/>
            <person name="Mitros T."/>
            <person name="Hellsten U."/>
            <person name="Loque D."/>
            <person name="Otillar R."/>
            <person name="Salamov A."/>
            <person name="Schmutz J."/>
            <person name="Shapiro H."/>
            <person name="Lindquist E."/>
            <person name="Lucas S."/>
            <person name="Rokhsar D."/>
            <person name="Grigoriev I.V."/>
        </authorList>
    </citation>
    <scope>NUCLEOTIDE SEQUENCE [LARGE SCALE GENOMIC DNA]</scope>
</reference>
<dbReference type="GO" id="GO:0003723">
    <property type="term" value="F:RNA binding"/>
    <property type="evidence" value="ECO:0007669"/>
    <property type="project" value="InterPro"/>
</dbReference>